<gene>
    <name evidence="7" type="primary">glnE</name>
    <name evidence="10" type="ORF">PAN31108_01884</name>
</gene>
<dbReference type="InterPro" id="IPR023057">
    <property type="entry name" value="GlnE"/>
</dbReference>
<evidence type="ECO:0000313" key="11">
    <source>
        <dbReference type="Proteomes" id="UP000406256"/>
    </source>
</evidence>
<name>A0A5E4U847_9BURK</name>
<comment type="cofactor">
    <cofactor evidence="7">
        <name>Mg(2+)</name>
        <dbReference type="ChEBI" id="CHEBI:18420"/>
    </cofactor>
</comment>
<evidence type="ECO:0000256" key="2">
    <source>
        <dbReference type="ARBA" id="ARBA00022695"/>
    </source>
</evidence>
<dbReference type="CDD" id="cd05401">
    <property type="entry name" value="NT_GlnE_GlnD_like"/>
    <property type="match status" value="2"/>
</dbReference>
<organism evidence="10 11">
    <name type="scientific">Pandoraea anhela</name>
    <dbReference type="NCBI Taxonomy" id="2508295"/>
    <lineage>
        <taxon>Bacteria</taxon>
        <taxon>Pseudomonadati</taxon>
        <taxon>Pseudomonadota</taxon>
        <taxon>Betaproteobacteria</taxon>
        <taxon>Burkholderiales</taxon>
        <taxon>Burkholderiaceae</taxon>
        <taxon>Pandoraea</taxon>
    </lineage>
</organism>
<feature type="domain" description="PII-uridylyltransferase/Glutamine-synthetase adenylyltransferase" evidence="9">
    <location>
        <begin position="333"/>
        <end position="476"/>
    </location>
</feature>
<dbReference type="GO" id="GO:0005829">
    <property type="term" value="C:cytosol"/>
    <property type="evidence" value="ECO:0007669"/>
    <property type="project" value="TreeGrafter"/>
</dbReference>
<dbReference type="FunFam" id="1.20.120.330:FF:000005">
    <property type="entry name" value="Bifunctional glutamine synthetase adenylyltransferase/adenylyl-removing enzyme"/>
    <property type="match status" value="1"/>
</dbReference>
<evidence type="ECO:0000256" key="1">
    <source>
        <dbReference type="ARBA" id="ARBA00022679"/>
    </source>
</evidence>
<feature type="domain" description="Glutamate-ammonia ligase adenylyltransferase repeated" evidence="8">
    <location>
        <begin position="46"/>
        <end position="297"/>
    </location>
</feature>
<feature type="domain" description="Glutamate-ammonia ligase adenylyltransferase repeated" evidence="8">
    <location>
        <begin position="607"/>
        <end position="848"/>
    </location>
</feature>
<dbReference type="HAMAP" id="MF_00802">
    <property type="entry name" value="GlnE"/>
    <property type="match status" value="1"/>
</dbReference>
<evidence type="ECO:0000256" key="7">
    <source>
        <dbReference type="HAMAP-Rule" id="MF_00802"/>
    </source>
</evidence>
<dbReference type="Gene3D" id="3.30.460.10">
    <property type="entry name" value="Beta Polymerase, domain 2"/>
    <property type="match status" value="2"/>
</dbReference>
<evidence type="ECO:0000259" key="8">
    <source>
        <dbReference type="Pfam" id="PF03710"/>
    </source>
</evidence>
<evidence type="ECO:0000259" key="9">
    <source>
        <dbReference type="Pfam" id="PF08335"/>
    </source>
</evidence>
<keyword evidence="5 7" id="KW-0460">Magnesium</keyword>
<feature type="region of interest" description="Adenylyl removase" evidence="7">
    <location>
        <begin position="1"/>
        <end position="480"/>
    </location>
</feature>
<dbReference type="Gene3D" id="1.20.120.1510">
    <property type="match status" value="1"/>
</dbReference>
<dbReference type="GO" id="GO:0000820">
    <property type="term" value="P:regulation of glutamine family amino acid metabolic process"/>
    <property type="evidence" value="ECO:0007669"/>
    <property type="project" value="UniProtKB-UniRule"/>
</dbReference>
<dbReference type="PANTHER" id="PTHR30621">
    <property type="entry name" value="GLUTAMINE SYNTHETASE ADENYLYLTRANSFERASE"/>
    <property type="match status" value="1"/>
</dbReference>
<dbReference type="Gene3D" id="1.20.120.330">
    <property type="entry name" value="Nucleotidyltransferases domain 2"/>
    <property type="match status" value="2"/>
</dbReference>
<reference evidence="10 11" key="1">
    <citation type="submission" date="2019-08" db="EMBL/GenBank/DDBJ databases">
        <authorList>
            <person name="Peeters C."/>
        </authorList>
    </citation>
    <scope>NUCLEOTIDE SEQUENCE [LARGE SCALE GENOMIC DNA]</scope>
    <source>
        <strain evidence="10 11">LMG 31108</strain>
    </source>
</reference>
<dbReference type="GO" id="GO:0008882">
    <property type="term" value="F:[glutamate-ammonia-ligase] adenylyltransferase activity"/>
    <property type="evidence" value="ECO:0007669"/>
    <property type="project" value="UniProtKB-UniRule"/>
</dbReference>
<dbReference type="GO" id="GO:0047388">
    <property type="term" value="F:[glutamine synthetase]-adenylyl-L-tyrosine phosphorylase activity"/>
    <property type="evidence" value="ECO:0007669"/>
    <property type="project" value="UniProtKB-EC"/>
</dbReference>
<keyword evidence="1 7" id="KW-0808">Transferase</keyword>
<dbReference type="InterPro" id="IPR013546">
    <property type="entry name" value="PII_UdlTrfase/GS_AdlTrfase"/>
</dbReference>
<sequence length="992" mass="109357">MAGPWAKQTCDPAFHRARVSMRKSLHPLLTGTPPVSSPEIPTDIQSYSRYAARMLASRPALAEALPSLAEHPVDARWLARRFEAITGTLLSPPEQPWGATGLDEATLARALRVLRVEALCAVMQRDLDGRAELSEVTEAMTALAEFAVQAGIAVLSRELEAIHGVPRNAEGERQTLGVVGMGKLGGRELNVSSDIDLIFLYEDDGDTTPPDDADPAAASRLRLLSNHEFFTKLGRKLIGLISELTPDGYVFRVDMRLRPNGDSGPLVCSLPMLEEYFYVQGREWERYAWIKGRLVSELASEPGKRVERLLTSLVQPFVFRRYLDYGVIGAIRALHEQIRHEAERRARAKPARINDIKLGRGGIREVEFSAQVFQLIRGGQEPELRVRPTLAVLGVAARRGWLAQNVAEALANAYAFLRKLEHRIQYLDDAQTHILPATGEDRLAVARAMGFPDEATFMTVLDEHREFVAGQFDEIFADKANGGGQKGKAASGASGTGDCECPPELWSECLADEAQTGDLGNQLTRLGFTDAESALDRLRAVWTSSRYKALGEISRRRFDQLVQRAVEGAAGTDEADAVLARMLDLLSTISRRSSYLALLTEYPRALERVVKVLAGSRWAAGYLISHPQLLDELLDDEALAAPFDWPSFKTQLLLSLNAAGAAGNVEVQMDILRRAHHAEVFRILLLDLQGTLSVEAIGDRLSELADIIVDVTLSTVWPHVATRHREVPRFSVIAYGKLGGKELGYASDLDLIFLYDDDDEHAPDAYAALARRFVTWLTTHTGAGMLFDVDLRLRPNGLSGLLVTNIESFRQYQFREGNANTAWVWEHQALTRARFCAGDETIGAAFEDIRAQVLATPREALPLAQEIVAMRRKVLEGHPNPTKLFDLKHDRGGMVDIEFTVQYLVLLHSGAHPALLRNAGNIALLREAAGLGLIDAKLAEDAGAAYRTYRKRQHKLRLDGVEAARVPAADIEAERDAVMALWDSVFASAGPV</sequence>
<dbReference type="Proteomes" id="UP000406256">
    <property type="component" value="Unassembled WGS sequence"/>
</dbReference>
<evidence type="ECO:0000256" key="4">
    <source>
        <dbReference type="ARBA" id="ARBA00022840"/>
    </source>
</evidence>
<dbReference type="EMBL" id="CABPSB010000005">
    <property type="protein sequence ID" value="VVD96227.1"/>
    <property type="molecule type" value="Genomic_DNA"/>
</dbReference>
<evidence type="ECO:0000313" key="10">
    <source>
        <dbReference type="EMBL" id="VVD96227.1"/>
    </source>
</evidence>
<dbReference type="SUPFAM" id="SSF81593">
    <property type="entry name" value="Nucleotidyltransferase substrate binding subunit/domain"/>
    <property type="match status" value="2"/>
</dbReference>
<evidence type="ECO:0000256" key="6">
    <source>
        <dbReference type="ARBA" id="ARBA00023268"/>
    </source>
</evidence>
<comment type="similarity">
    <text evidence="7">Belongs to the GlnE family.</text>
</comment>
<comment type="catalytic activity">
    <reaction evidence="7">
        <text>[glutamine synthetase]-L-tyrosine + ATP = [glutamine synthetase]-O(4)-(5'-adenylyl)-L-tyrosine + diphosphate</text>
        <dbReference type="Rhea" id="RHEA:18589"/>
        <dbReference type="Rhea" id="RHEA-COMP:10660"/>
        <dbReference type="Rhea" id="RHEA-COMP:10661"/>
        <dbReference type="ChEBI" id="CHEBI:30616"/>
        <dbReference type="ChEBI" id="CHEBI:33019"/>
        <dbReference type="ChEBI" id="CHEBI:46858"/>
        <dbReference type="ChEBI" id="CHEBI:83624"/>
        <dbReference type="EC" id="2.7.7.42"/>
    </reaction>
</comment>
<dbReference type="GO" id="GO:0000287">
    <property type="term" value="F:magnesium ion binding"/>
    <property type="evidence" value="ECO:0007669"/>
    <property type="project" value="UniProtKB-UniRule"/>
</dbReference>
<dbReference type="PANTHER" id="PTHR30621:SF0">
    <property type="entry name" value="BIFUNCTIONAL GLUTAMINE SYNTHETASE ADENYLYLTRANSFERASE_ADENYLYL-REMOVING ENZYME"/>
    <property type="match status" value="1"/>
</dbReference>
<dbReference type="EC" id="2.7.7.89" evidence="7"/>
<accession>A0A5E4U847</accession>
<keyword evidence="2 7" id="KW-0548">Nucleotidyltransferase</keyword>
<proteinExistence type="inferred from homology"/>
<keyword evidence="3 7" id="KW-0547">Nucleotide-binding</keyword>
<dbReference type="Pfam" id="PF03710">
    <property type="entry name" value="GlnE"/>
    <property type="match status" value="2"/>
</dbReference>
<dbReference type="SUPFAM" id="SSF81301">
    <property type="entry name" value="Nucleotidyltransferase"/>
    <property type="match status" value="2"/>
</dbReference>
<feature type="domain" description="PII-uridylyltransferase/Glutamine-synthetase adenylyltransferase" evidence="9">
    <location>
        <begin position="870"/>
        <end position="958"/>
    </location>
</feature>
<feature type="region of interest" description="Adenylyl transferase" evidence="7">
    <location>
        <begin position="493"/>
        <end position="992"/>
    </location>
</feature>
<protein>
    <recommendedName>
        <fullName evidence="7">Bifunctional glutamine synthetase adenylyltransferase/adenylyl-removing enzyme</fullName>
    </recommendedName>
    <alternativeName>
        <fullName evidence="7">ATP:glutamine synthetase adenylyltransferase</fullName>
    </alternativeName>
    <alternativeName>
        <fullName evidence="7">ATase</fullName>
    </alternativeName>
    <domain>
        <recommendedName>
            <fullName evidence="7">Glutamine synthetase adenylyl-L-tyrosine phosphorylase</fullName>
            <ecNumber evidence="7">2.7.7.89</ecNumber>
        </recommendedName>
        <alternativeName>
            <fullName evidence="7">Adenylyl removase</fullName>
            <shortName evidence="7">AR</shortName>
            <shortName evidence="7">AT-N</shortName>
        </alternativeName>
    </domain>
    <domain>
        <recommendedName>
            <fullName evidence="7">Glutamine synthetase adenylyl transferase</fullName>
            <ecNumber evidence="7">2.7.7.42</ecNumber>
        </recommendedName>
        <alternativeName>
            <fullName evidence="7">Adenylyl transferase</fullName>
            <shortName evidence="7">AT</shortName>
            <shortName evidence="7">AT-C</shortName>
        </alternativeName>
    </domain>
</protein>
<evidence type="ECO:0000256" key="3">
    <source>
        <dbReference type="ARBA" id="ARBA00022741"/>
    </source>
</evidence>
<keyword evidence="4 7" id="KW-0067">ATP-binding</keyword>
<dbReference type="AlphaFoldDB" id="A0A5E4U847"/>
<dbReference type="InterPro" id="IPR005190">
    <property type="entry name" value="GlnE_rpt_dom"/>
</dbReference>
<dbReference type="Pfam" id="PF08335">
    <property type="entry name" value="GlnD_UR_UTase"/>
    <property type="match status" value="2"/>
</dbReference>
<keyword evidence="6 7" id="KW-0511">Multifunctional enzyme</keyword>
<dbReference type="NCBIfam" id="NF008292">
    <property type="entry name" value="PRK11072.1"/>
    <property type="match status" value="1"/>
</dbReference>
<dbReference type="InterPro" id="IPR043519">
    <property type="entry name" value="NT_sf"/>
</dbReference>
<evidence type="ECO:0000256" key="5">
    <source>
        <dbReference type="ARBA" id="ARBA00022842"/>
    </source>
</evidence>
<keyword evidence="11" id="KW-1185">Reference proteome</keyword>
<comment type="catalytic activity">
    <reaction evidence="7">
        <text>[glutamine synthetase]-O(4)-(5'-adenylyl)-L-tyrosine + phosphate = [glutamine synthetase]-L-tyrosine + ADP</text>
        <dbReference type="Rhea" id="RHEA:43716"/>
        <dbReference type="Rhea" id="RHEA-COMP:10660"/>
        <dbReference type="Rhea" id="RHEA-COMP:10661"/>
        <dbReference type="ChEBI" id="CHEBI:43474"/>
        <dbReference type="ChEBI" id="CHEBI:46858"/>
        <dbReference type="ChEBI" id="CHEBI:83624"/>
        <dbReference type="ChEBI" id="CHEBI:456216"/>
        <dbReference type="EC" id="2.7.7.89"/>
    </reaction>
</comment>
<comment type="function">
    <text evidence="7">Involved in the regulation of glutamine synthetase GlnA, a key enzyme in the process to assimilate ammonia. When cellular nitrogen levels are high, the C-terminal adenylyl transferase (AT) inactivates GlnA by covalent transfer of an adenylyl group from ATP to specific tyrosine residue of GlnA, thus reducing its activity. Conversely, when nitrogen levels are low, the N-terminal adenylyl removase (AR) activates GlnA by removing the adenylyl group by phosphorolysis, increasing its activity. The regulatory region of GlnE binds the signal transduction protein PII (GlnB) which indicates the nitrogen status of the cell.</text>
</comment>
<dbReference type="EC" id="2.7.7.42" evidence="7"/>
<dbReference type="GO" id="GO:0005524">
    <property type="term" value="F:ATP binding"/>
    <property type="evidence" value="ECO:0007669"/>
    <property type="project" value="UniProtKB-UniRule"/>
</dbReference>